<dbReference type="EMBL" id="CTRI01000004">
    <property type="protein sequence ID" value="CQR29740.1"/>
    <property type="molecule type" value="Genomic_DNA"/>
</dbReference>
<reference evidence="2 4" key="4">
    <citation type="submission" date="2015-03" db="EMBL/GenBank/DDBJ databases">
        <authorList>
            <person name="Regsiter A."/>
            <person name="william w."/>
        </authorList>
    </citation>
    <scope>NUCLEOTIDE SEQUENCE [LARGE SCALE GENOMIC DNA]</scope>
    <source>
        <strain evidence="2 4">CB1</strain>
    </source>
</reference>
<keyword evidence="4" id="KW-1185">Reference proteome</keyword>
<dbReference type="RefSeq" id="WP_013106293.1">
    <property type="nucleotide sequence ID" value="NC_014145.1"/>
</dbReference>
<gene>
    <name evidence="1" type="ordered locus">THI_2362</name>
    <name evidence="2" type="ORF">THICB1_120148</name>
</gene>
<dbReference type="HOGENOM" id="CLU_2157233_0_0_4"/>
<accession>D6CUM9</accession>
<dbReference type="EMBL" id="FP475956">
    <property type="protein sequence ID" value="CAZ88998.1"/>
    <property type="molecule type" value="Genomic_DNA"/>
</dbReference>
<dbReference type="AlphaFoldDB" id="D6CUM9"/>
<dbReference type="KEGG" id="thi:THI_2362"/>
<dbReference type="Proteomes" id="UP000002372">
    <property type="component" value="Chromosome"/>
</dbReference>
<evidence type="ECO:0000313" key="2">
    <source>
        <dbReference type="EMBL" id="CQR29740.1"/>
    </source>
</evidence>
<proteinExistence type="predicted"/>
<dbReference type="OrthoDB" id="6322227at2"/>
<protein>
    <submittedName>
        <fullName evidence="1">Uncharacterized protein</fullName>
    </submittedName>
</protein>
<reference evidence="1" key="3">
    <citation type="submission" date="2010-07" db="EMBL/GenBank/DDBJ databases">
        <authorList>
            <person name="Genoscope - CEA"/>
        </authorList>
    </citation>
    <scope>NUCLEOTIDE SEQUENCE</scope>
    <source>
        <strain evidence="1">3As</strain>
    </source>
</reference>
<dbReference type="Proteomes" id="UP000078599">
    <property type="component" value="Unassembled WGS sequence"/>
</dbReference>
<reference key="1">
    <citation type="submission" date="2009-07" db="EMBL/GenBank/DDBJ databases">
        <authorList>
            <person name="Genoscope - CEA"/>
        </authorList>
    </citation>
    <scope>NUCLEOTIDE SEQUENCE</scope>
    <source>
        <strain>3As</strain>
    </source>
</reference>
<reference evidence="3" key="2">
    <citation type="journal article" date="2010" name="PLoS Genet.">
        <title>Structure, function, and evolution of the Thiomonas spp. genome.</title>
        <authorList>
            <person name="Arsene-Ploetze F."/>
            <person name="Koechler S."/>
            <person name="Marchal M."/>
            <person name="Coppee J.Y."/>
            <person name="Chandler M."/>
            <person name="Bonnefoy V."/>
            <person name="Brochier-Armanet C."/>
            <person name="Barakat M."/>
            <person name="Barbe V."/>
            <person name="Battaglia-Brunet F."/>
            <person name="Bruneel O."/>
            <person name="Bryan C.G."/>
            <person name="Cleiss-Arnold J."/>
            <person name="Cruveiller S."/>
            <person name="Erhardt M."/>
            <person name="Heinrich-Salmeron A."/>
            <person name="Hommais F."/>
            <person name="Joulian C."/>
            <person name="Krin E."/>
            <person name="Lieutaud A."/>
            <person name="Lievremont D."/>
            <person name="Michel C."/>
            <person name="Muller D."/>
            <person name="Ortet P."/>
            <person name="Proux C."/>
            <person name="Siguier P."/>
            <person name="Roche D."/>
            <person name="Rouy Z."/>
            <person name="Salvignol G."/>
            <person name="Slyemi D."/>
            <person name="Talla E."/>
            <person name="Weiss S."/>
            <person name="Weissenbach J."/>
            <person name="Medigue C."/>
            <person name="Bertin P.N."/>
        </authorList>
    </citation>
    <scope>NUCLEOTIDE SEQUENCE [LARGE SCALE GENOMIC DNA]</scope>
    <source>
        <strain evidence="3">DSM 22701 / CIP 110005 / 3As</strain>
    </source>
</reference>
<sequence>MRAINSHARNDRFSLLLHREAAGAVARDEALLGRAEAILRSWKQSNGINACRDWDEWLSLIARGQSVVVQVMVSEDEYATRLRQSSPFSVLVPPRKRWALLKEAKHEQGAA</sequence>
<evidence type="ECO:0000313" key="4">
    <source>
        <dbReference type="Proteomes" id="UP000078599"/>
    </source>
</evidence>
<evidence type="ECO:0000313" key="3">
    <source>
        <dbReference type="Proteomes" id="UP000002372"/>
    </source>
</evidence>
<name>D6CUM9_THIA3</name>
<evidence type="ECO:0000313" key="1">
    <source>
        <dbReference type="EMBL" id="CAZ88998.1"/>
    </source>
</evidence>
<organism evidence="1 3">
    <name type="scientific">Thiomonas arsenitoxydans (strain DSM 22701 / CIP 110005 / 3As)</name>
    <dbReference type="NCBI Taxonomy" id="426114"/>
    <lineage>
        <taxon>Bacteria</taxon>
        <taxon>Pseudomonadati</taxon>
        <taxon>Pseudomonadota</taxon>
        <taxon>Betaproteobacteria</taxon>
        <taxon>Burkholderiales</taxon>
        <taxon>Thiomonas</taxon>
    </lineage>
</organism>